<dbReference type="eggNOG" id="COG0683">
    <property type="taxonomic scope" value="Bacteria"/>
</dbReference>
<dbReference type="EMBL" id="CP002299">
    <property type="protein sequence ID" value="ADP80785.1"/>
    <property type="molecule type" value="Genomic_DNA"/>
</dbReference>
<evidence type="ECO:0000256" key="1">
    <source>
        <dbReference type="ARBA" id="ARBA00010062"/>
    </source>
</evidence>
<dbReference type="AlphaFoldDB" id="E3J6K9"/>
<dbReference type="Pfam" id="PF13458">
    <property type="entry name" value="Peripla_BP_6"/>
    <property type="match status" value="1"/>
</dbReference>
<dbReference type="PANTHER" id="PTHR30483">
    <property type="entry name" value="LEUCINE-SPECIFIC-BINDING PROTEIN"/>
    <property type="match status" value="1"/>
</dbReference>
<dbReference type="OrthoDB" id="4364076at2"/>
<dbReference type="Proteomes" id="UP000002484">
    <property type="component" value="Chromosome"/>
</dbReference>
<name>E3J6K9_PSEI1</name>
<dbReference type="CDD" id="cd06341">
    <property type="entry name" value="PBP1_ABC_ligand_binding-like"/>
    <property type="match status" value="1"/>
</dbReference>
<sequence>MIRVRNRTDTRRRSLAVGVATAVIATLTIGGCGTSSGNHSGTDSTRTYTVGILTDETGPAASGNKLSVDGVKAGTFYASREGITIKYVVADTATNPTTALTAARKLVTRDHVFAVIANSAMTFAAAQYLTANNVPVIGYAEDGREWFTSPNMFSVTGPMIDKEVTTTIGSFFKKEGVTSLASIGYSIAPQSQASALAYAESGQLQGIKVGYLNAQFPFGSTDVGPAVLAMKAAGVDGFYASVDPNTAFAFITALQQQGVHIKAALLPVGYGGDLIQAGPGARQAAQGVYFLLGYQPIEMQTAATKAFESDLKAAGVSGLPGLAHYNGYLATGLFVRAVKAAGTNPTPASLITALNSIHDWNGLGLFGDQKFDLAQHKITSGECVFVSQLEGDKFAPVRGALPICGQLTDKTVSLKS</sequence>
<accession>E3J6K9</accession>
<dbReference type="InterPro" id="IPR028082">
    <property type="entry name" value="Peripla_BP_I"/>
</dbReference>
<dbReference type="RefSeq" id="WP_013423903.1">
    <property type="nucleotide sequence ID" value="NC_014666.1"/>
</dbReference>
<keyword evidence="4" id="KW-0675">Receptor</keyword>
<dbReference type="SUPFAM" id="SSF53822">
    <property type="entry name" value="Periplasmic binding protein-like I"/>
    <property type="match status" value="1"/>
</dbReference>
<evidence type="ECO:0000313" key="5">
    <source>
        <dbReference type="Proteomes" id="UP000002484"/>
    </source>
</evidence>
<keyword evidence="2" id="KW-0732">Signal</keyword>
<evidence type="ECO:0000313" key="4">
    <source>
        <dbReference type="EMBL" id="ADP80785.1"/>
    </source>
</evidence>
<organism evidence="4 5">
    <name type="scientific">Pseudofrankia inefficax (strain DSM 45817 / CECT 9037 / DDB 130130 / EuI1c)</name>
    <name type="common">Frankia inefficax</name>
    <dbReference type="NCBI Taxonomy" id="298654"/>
    <lineage>
        <taxon>Bacteria</taxon>
        <taxon>Bacillati</taxon>
        <taxon>Actinomycetota</taxon>
        <taxon>Actinomycetes</taxon>
        <taxon>Frankiales</taxon>
        <taxon>Frankiaceae</taxon>
        <taxon>Pseudofrankia</taxon>
    </lineage>
</organism>
<dbReference type="PANTHER" id="PTHR30483:SF6">
    <property type="entry name" value="PERIPLASMIC BINDING PROTEIN OF ABC TRANSPORTER FOR NATURAL AMINO ACIDS"/>
    <property type="match status" value="1"/>
</dbReference>
<keyword evidence="5" id="KW-1185">Reference proteome</keyword>
<comment type="similarity">
    <text evidence="1">Belongs to the leucine-binding protein family.</text>
</comment>
<evidence type="ECO:0000259" key="3">
    <source>
        <dbReference type="Pfam" id="PF13458"/>
    </source>
</evidence>
<gene>
    <name evidence="4" type="ordered locus">FraEuI1c_2757</name>
</gene>
<dbReference type="InParanoid" id="E3J6K9"/>
<dbReference type="InterPro" id="IPR051010">
    <property type="entry name" value="BCAA_transport"/>
</dbReference>
<dbReference type="PROSITE" id="PS51257">
    <property type="entry name" value="PROKAR_LIPOPROTEIN"/>
    <property type="match status" value="1"/>
</dbReference>
<reference evidence="4 5" key="1">
    <citation type="submission" date="2010-10" db="EMBL/GenBank/DDBJ databases">
        <title>Complete sequence of Frankia sp. EuI1c.</title>
        <authorList>
            <consortium name="US DOE Joint Genome Institute"/>
            <person name="Lucas S."/>
            <person name="Copeland A."/>
            <person name="Lapidus A."/>
            <person name="Cheng J.-F."/>
            <person name="Bruce D."/>
            <person name="Goodwin L."/>
            <person name="Pitluck S."/>
            <person name="Chertkov O."/>
            <person name="Detter J.C."/>
            <person name="Han C."/>
            <person name="Tapia R."/>
            <person name="Land M."/>
            <person name="Hauser L."/>
            <person name="Jeffries C."/>
            <person name="Kyrpides N."/>
            <person name="Ivanova N."/>
            <person name="Mikhailova N."/>
            <person name="Beauchemin N."/>
            <person name="Sen A."/>
            <person name="Sur S.A."/>
            <person name="Gtari M."/>
            <person name="Wall L."/>
            <person name="Tisa L."/>
            <person name="Woyke T."/>
        </authorList>
    </citation>
    <scope>NUCLEOTIDE SEQUENCE [LARGE SCALE GENOMIC DNA]</scope>
    <source>
        <strain evidence="5">DSM 45817 / CECT 9037 / EuI1c</strain>
    </source>
</reference>
<proteinExistence type="inferred from homology"/>
<dbReference type="InterPro" id="IPR028081">
    <property type="entry name" value="Leu-bd"/>
</dbReference>
<protein>
    <submittedName>
        <fullName evidence="4">Extracellular ligand-binding receptor</fullName>
    </submittedName>
</protein>
<dbReference type="KEGG" id="fri:FraEuI1c_2757"/>
<feature type="domain" description="Leucine-binding protein" evidence="3">
    <location>
        <begin position="47"/>
        <end position="390"/>
    </location>
</feature>
<dbReference type="STRING" id="298654.FraEuI1c_2757"/>
<evidence type="ECO:0000256" key="2">
    <source>
        <dbReference type="ARBA" id="ARBA00022729"/>
    </source>
</evidence>
<dbReference type="Gene3D" id="3.40.50.2300">
    <property type="match status" value="2"/>
</dbReference>
<dbReference type="HOGENOM" id="CLU_054023_0_0_11"/>